<keyword evidence="2" id="KW-1185">Reference proteome</keyword>
<reference evidence="1 2" key="1">
    <citation type="journal article" date="2023" name="Sci. Data">
        <title>Genome assembly of the Korean intertidal mud-creeper Batillaria attramentaria.</title>
        <authorList>
            <person name="Patra A.K."/>
            <person name="Ho P.T."/>
            <person name="Jun S."/>
            <person name="Lee S.J."/>
            <person name="Kim Y."/>
            <person name="Won Y.J."/>
        </authorList>
    </citation>
    <scope>NUCLEOTIDE SEQUENCE [LARGE SCALE GENOMIC DNA]</scope>
    <source>
        <strain evidence="1">Wonlab-2016</strain>
    </source>
</reference>
<comment type="caution">
    <text evidence="1">The sequence shown here is derived from an EMBL/GenBank/DDBJ whole genome shotgun (WGS) entry which is preliminary data.</text>
</comment>
<accession>A0ABD0KZM0</accession>
<name>A0ABD0KZM0_9CAEN</name>
<dbReference type="Proteomes" id="UP001519460">
    <property type="component" value="Unassembled WGS sequence"/>
</dbReference>
<proteinExistence type="predicted"/>
<dbReference type="AlphaFoldDB" id="A0ABD0KZM0"/>
<sequence>MIVGATLRAEHAATQDQTSYTRYFSNTGATCILPVYVFGNAYISLKREKQPAEWTGASKEYTPLHPTPPTRAVLFHSMPKSHPFHWGTGSQSVMYVCTELYIFRDLVITEVDQRDVKRFTPEVNG</sequence>
<evidence type="ECO:0000313" key="1">
    <source>
        <dbReference type="EMBL" id="KAK7492249.1"/>
    </source>
</evidence>
<protein>
    <submittedName>
        <fullName evidence="1">Uncharacterized protein</fullName>
    </submittedName>
</protein>
<dbReference type="EMBL" id="JACVVK020000105">
    <property type="protein sequence ID" value="KAK7492249.1"/>
    <property type="molecule type" value="Genomic_DNA"/>
</dbReference>
<organism evidence="1 2">
    <name type="scientific">Batillaria attramentaria</name>
    <dbReference type="NCBI Taxonomy" id="370345"/>
    <lineage>
        <taxon>Eukaryota</taxon>
        <taxon>Metazoa</taxon>
        <taxon>Spiralia</taxon>
        <taxon>Lophotrochozoa</taxon>
        <taxon>Mollusca</taxon>
        <taxon>Gastropoda</taxon>
        <taxon>Caenogastropoda</taxon>
        <taxon>Sorbeoconcha</taxon>
        <taxon>Cerithioidea</taxon>
        <taxon>Batillariidae</taxon>
        <taxon>Batillaria</taxon>
    </lineage>
</organism>
<evidence type="ECO:0000313" key="2">
    <source>
        <dbReference type="Proteomes" id="UP001519460"/>
    </source>
</evidence>
<gene>
    <name evidence="1" type="ORF">BaRGS_00016546</name>
</gene>